<evidence type="ECO:0000256" key="1">
    <source>
        <dbReference type="ARBA" id="ARBA00004141"/>
    </source>
</evidence>
<evidence type="ECO:0000256" key="3">
    <source>
        <dbReference type="ARBA" id="ARBA00022692"/>
    </source>
</evidence>
<keyword evidence="5 6" id="KW-0472">Membrane</keyword>
<sequence length="285" mass="29380">MIGALIIVFREVIEAGLIVGIVLAATQGLQGRTPWILAGVAAGVAGAALLAVFAGAISDAMSGTGQELFNAAVLAVAVVMLAWHNIWMARHGREMAAELKSVGQAVSTGARSASALAVVVGVAVLREGSEIVLFLYGLALSDSGSAWSLLSGGLAGLVLGAGLSYLTYRGLVKIPGRYLFGVTGALIAFLAAGMAAQCVYYLEQADVVRVLGATLWNTSNVLSEKSIAGRVLHTLVGYSDQPTVLQGLAYIATLSTIFGLGRLASRPRPALRTVPEPSHKHVMGE</sequence>
<keyword evidence="8" id="KW-1185">Reference proteome</keyword>
<dbReference type="Proteomes" id="UP000198755">
    <property type="component" value="Unassembled WGS sequence"/>
</dbReference>
<reference evidence="7 8" key="1">
    <citation type="submission" date="2016-10" db="EMBL/GenBank/DDBJ databases">
        <authorList>
            <person name="de Groot N.N."/>
        </authorList>
    </citation>
    <scope>NUCLEOTIDE SEQUENCE [LARGE SCALE GENOMIC DNA]</scope>
    <source>
        <strain evidence="7 8">NE2</strain>
    </source>
</reference>
<proteinExistence type="inferred from homology"/>
<dbReference type="PANTHER" id="PTHR31632:SF2">
    <property type="entry name" value="PLASMA MEMBRANE IRON PERMEASE"/>
    <property type="match status" value="1"/>
</dbReference>
<evidence type="ECO:0000313" key="8">
    <source>
        <dbReference type="Proteomes" id="UP000198755"/>
    </source>
</evidence>
<feature type="transmembrane region" description="Helical" evidence="6">
    <location>
        <begin position="146"/>
        <end position="166"/>
    </location>
</feature>
<dbReference type="OrthoDB" id="7260758at2"/>
<dbReference type="EMBL" id="FOSN01000002">
    <property type="protein sequence ID" value="SFK12041.1"/>
    <property type="molecule type" value="Genomic_DNA"/>
</dbReference>
<comment type="similarity">
    <text evidence="2">Belongs to the oxidase-dependent Fe transporter (OFeT) (TC 9.A.10.1) family.</text>
</comment>
<feature type="transmembrane region" description="Helical" evidence="6">
    <location>
        <begin position="244"/>
        <end position="264"/>
    </location>
</feature>
<name>A0A1I3WZU1_9HYPH</name>
<evidence type="ECO:0000256" key="2">
    <source>
        <dbReference type="ARBA" id="ARBA00008333"/>
    </source>
</evidence>
<comment type="subcellular location">
    <subcellularLocation>
        <location evidence="1">Membrane</location>
        <topology evidence="1">Multi-pass membrane protein</topology>
    </subcellularLocation>
</comment>
<organism evidence="7 8">
    <name type="scientific">Methylocapsa palsarum</name>
    <dbReference type="NCBI Taxonomy" id="1612308"/>
    <lineage>
        <taxon>Bacteria</taxon>
        <taxon>Pseudomonadati</taxon>
        <taxon>Pseudomonadota</taxon>
        <taxon>Alphaproteobacteria</taxon>
        <taxon>Hyphomicrobiales</taxon>
        <taxon>Beijerinckiaceae</taxon>
        <taxon>Methylocapsa</taxon>
    </lineage>
</organism>
<dbReference type="STRING" id="1612308.SAMN05444581_102212"/>
<feature type="transmembrane region" description="Helical" evidence="6">
    <location>
        <begin position="178"/>
        <end position="202"/>
    </location>
</feature>
<gene>
    <name evidence="7" type="ORF">SAMN05444581_102212</name>
</gene>
<feature type="transmembrane region" description="Helical" evidence="6">
    <location>
        <begin position="36"/>
        <end position="56"/>
    </location>
</feature>
<dbReference type="GO" id="GO:0015093">
    <property type="term" value="F:ferrous iron transmembrane transporter activity"/>
    <property type="evidence" value="ECO:0007669"/>
    <property type="project" value="TreeGrafter"/>
</dbReference>
<dbReference type="Pfam" id="PF03239">
    <property type="entry name" value="FTR1"/>
    <property type="match status" value="1"/>
</dbReference>
<dbReference type="PANTHER" id="PTHR31632">
    <property type="entry name" value="IRON TRANSPORTER FTH1"/>
    <property type="match status" value="1"/>
</dbReference>
<evidence type="ECO:0000256" key="6">
    <source>
        <dbReference type="SAM" id="Phobius"/>
    </source>
</evidence>
<protein>
    <submittedName>
        <fullName evidence="7">High-affinity iron transporter</fullName>
    </submittedName>
</protein>
<feature type="transmembrane region" description="Helical" evidence="6">
    <location>
        <begin position="6"/>
        <end position="24"/>
    </location>
</feature>
<dbReference type="GO" id="GO:0033573">
    <property type="term" value="C:high-affinity iron permease complex"/>
    <property type="evidence" value="ECO:0007669"/>
    <property type="project" value="InterPro"/>
</dbReference>
<evidence type="ECO:0000256" key="5">
    <source>
        <dbReference type="ARBA" id="ARBA00023136"/>
    </source>
</evidence>
<dbReference type="InterPro" id="IPR004923">
    <property type="entry name" value="FTR1/Fip1/EfeU"/>
</dbReference>
<keyword evidence="3 6" id="KW-0812">Transmembrane</keyword>
<evidence type="ECO:0000313" key="7">
    <source>
        <dbReference type="EMBL" id="SFK12041.1"/>
    </source>
</evidence>
<keyword evidence="4 6" id="KW-1133">Transmembrane helix</keyword>
<dbReference type="AlphaFoldDB" id="A0A1I3WZU1"/>
<feature type="transmembrane region" description="Helical" evidence="6">
    <location>
        <begin position="68"/>
        <end position="87"/>
    </location>
</feature>
<accession>A0A1I3WZU1</accession>
<evidence type="ECO:0000256" key="4">
    <source>
        <dbReference type="ARBA" id="ARBA00022989"/>
    </source>
</evidence>
<dbReference type="RefSeq" id="WP_091678265.1">
    <property type="nucleotide sequence ID" value="NZ_FOSN01000002.1"/>
</dbReference>